<dbReference type="CDD" id="cd00085">
    <property type="entry name" value="HNHc"/>
    <property type="match status" value="1"/>
</dbReference>
<feature type="domain" description="HNH nuclease" evidence="2">
    <location>
        <begin position="380"/>
        <end position="430"/>
    </location>
</feature>
<gene>
    <name evidence="3" type="ORF">I8D64_06505</name>
</gene>
<dbReference type="Proteomes" id="UP000612352">
    <property type="component" value="Unassembled WGS sequence"/>
</dbReference>
<dbReference type="Gene3D" id="1.10.30.50">
    <property type="match status" value="1"/>
</dbReference>
<dbReference type="RefSeq" id="WP_200501725.1">
    <property type="nucleotide sequence ID" value="NZ_JAEDAJ010000003.1"/>
</dbReference>
<proteinExistence type="predicted"/>
<dbReference type="SMART" id="SM00507">
    <property type="entry name" value="HNHc"/>
    <property type="match status" value="1"/>
</dbReference>
<name>A0ABS1B8Q9_9MICO</name>
<dbReference type="EMBL" id="JAEDAJ010000003">
    <property type="protein sequence ID" value="MBK0331052.1"/>
    <property type="molecule type" value="Genomic_DNA"/>
</dbReference>
<evidence type="ECO:0000256" key="1">
    <source>
        <dbReference type="SAM" id="MobiDB-lite"/>
    </source>
</evidence>
<sequence>MTHTATPLPQHAAPAAHALALLESAASLVERAEGILSELDADASESEGSFTGDVPALAGTSALSLPEALLDAVAVSEGLRSRTDAVQMRASVAFRDARIAQQRDDGIPREAIGKGLAHELGLARHASPARTGNQLALDRVIVETLPRTMGLLARGEISRWSADEVAKAVLCLDDEDRARVDDSVAEHLPEVSPRRAGGMARARADEIDQRAALARHEREVGERHVSIRPVSDAVVRVSALLPLVQGVAVYKALDDAASSARAACVEGTRGQHMADALFRRTTGLERPEDVDVEIQLPMTDGSLLAGGEDTAWVEGHPMTAAIARRLALAAPQGSGNAKDPESPDPQLPADPARFVRRLYTDPVSGRLRDADAGRRRFTGSERRFVEIADQHCRTPFCDARARHIDHVVRHADGGETVVANGVARCEGCNYLMELPGWSGTLEDTEQCGSGPPHAPPARAPSRAYEITTPMGRSYASSAPPLRRVLRGDGDSHRDVAPSRDVVPHRTPPASVFMLPAFAPDEFPVDEQEGDVERMIELDPISSARLIEFADHIAGTVDPFEEHGAVA</sequence>
<dbReference type="GO" id="GO:0004519">
    <property type="term" value="F:endonuclease activity"/>
    <property type="evidence" value="ECO:0007669"/>
    <property type="project" value="UniProtKB-KW"/>
</dbReference>
<evidence type="ECO:0000313" key="3">
    <source>
        <dbReference type="EMBL" id="MBK0331052.1"/>
    </source>
</evidence>
<keyword evidence="3" id="KW-0255">Endonuclease</keyword>
<keyword evidence="4" id="KW-1185">Reference proteome</keyword>
<protein>
    <submittedName>
        <fullName evidence="3">HNH endonuclease</fullName>
    </submittedName>
</protein>
<reference evidence="3 4" key="1">
    <citation type="submission" date="2020-12" db="EMBL/GenBank/DDBJ databases">
        <title>Brachybacterium sp. MASK1Z-5, whole genome shotgun sequence.</title>
        <authorList>
            <person name="Tuo L."/>
        </authorList>
    </citation>
    <scope>NUCLEOTIDE SEQUENCE [LARGE SCALE GENOMIC DNA]</scope>
    <source>
        <strain evidence="3 4">MASK1Z-5</strain>
    </source>
</reference>
<organism evidence="3 4">
    <name type="scientific">Brachybacterium halotolerans</name>
    <dbReference type="NCBI Taxonomy" id="2795215"/>
    <lineage>
        <taxon>Bacteria</taxon>
        <taxon>Bacillati</taxon>
        <taxon>Actinomycetota</taxon>
        <taxon>Actinomycetes</taxon>
        <taxon>Micrococcales</taxon>
        <taxon>Dermabacteraceae</taxon>
        <taxon>Brachybacterium</taxon>
    </lineage>
</organism>
<comment type="caution">
    <text evidence="3">The sequence shown here is derived from an EMBL/GenBank/DDBJ whole genome shotgun (WGS) entry which is preliminary data.</text>
</comment>
<evidence type="ECO:0000259" key="2">
    <source>
        <dbReference type="SMART" id="SM00507"/>
    </source>
</evidence>
<keyword evidence="3" id="KW-0540">Nuclease</keyword>
<feature type="region of interest" description="Disordered" evidence="1">
    <location>
        <begin position="330"/>
        <end position="351"/>
    </location>
</feature>
<evidence type="ECO:0000313" key="4">
    <source>
        <dbReference type="Proteomes" id="UP000612352"/>
    </source>
</evidence>
<accession>A0ABS1B8Q9</accession>
<keyword evidence="3" id="KW-0378">Hydrolase</keyword>
<dbReference type="InterPro" id="IPR003615">
    <property type="entry name" value="HNH_nuc"/>
</dbReference>